<gene>
    <name evidence="1" type="ordered locus">Os05g0501325</name>
    <name evidence="1" type="ORF">OSNPB_050501325</name>
</gene>
<dbReference type="Proteomes" id="UP000059680">
    <property type="component" value="Chromosome 5"/>
</dbReference>
<dbReference type="AlphaFoldDB" id="A0A0P0WP41"/>
<dbReference type="Gramene" id="Os05t0501325-00">
    <property type="protein sequence ID" value="Os05t0501325-00"/>
    <property type="gene ID" value="Os05g0501325"/>
</dbReference>
<accession>A0A0P0WP41</accession>
<reference evidence="2" key="1">
    <citation type="journal article" date="2005" name="Nature">
        <title>The map-based sequence of the rice genome.</title>
        <authorList>
            <consortium name="International rice genome sequencing project (IRGSP)"/>
            <person name="Matsumoto T."/>
            <person name="Wu J."/>
            <person name="Kanamori H."/>
            <person name="Katayose Y."/>
            <person name="Fujisawa M."/>
            <person name="Namiki N."/>
            <person name="Mizuno H."/>
            <person name="Yamamoto K."/>
            <person name="Antonio B.A."/>
            <person name="Baba T."/>
            <person name="Sakata K."/>
            <person name="Nagamura Y."/>
            <person name="Aoki H."/>
            <person name="Arikawa K."/>
            <person name="Arita K."/>
            <person name="Bito T."/>
            <person name="Chiden Y."/>
            <person name="Fujitsuka N."/>
            <person name="Fukunaka R."/>
            <person name="Hamada M."/>
            <person name="Harada C."/>
            <person name="Hayashi A."/>
            <person name="Hijishita S."/>
            <person name="Honda M."/>
            <person name="Hosokawa S."/>
            <person name="Ichikawa Y."/>
            <person name="Idonuma A."/>
            <person name="Iijima M."/>
            <person name="Ikeda M."/>
            <person name="Ikeno M."/>
            <person name="Ito K."/>
            <person name="Ito S."/>
            <person name="Ito T."/>
            <person name="Ito Y."/>
            <person name="Ito Y."/>
            <person name="Iwabuchi A."/>
            <person name="Kamiya K."/>
            <person name="Karasawa W."/>
            <person name="Kurita K."/>
            <person name="Katagiri S."/>
            <person name="Kikuta A."/>
            <person name="Kobayashi H."/>
            <person name="Kobayashi N."/>
            <person name="Machita K."/>
            <person name="Maehara T."/>
            <person name="Masukawa M."/>
            <person name="Mizubayashi T."/>
            <person name="Mukai Y."/>
            <person name="Nagasaki H."/>
            <person name="Nagata Y."/>
            <person name="Naito S."/>
            <person name="Nakashima M."/>
            <person name="Nakama Y."/>
            <person name="Nakamichi Y."/>
            <person name="Nakamura M."/>
            <person name="Meguro A."/>
            <person name="Negishi M."/>
            <person name="Ohta I."/>
            <person name="Ohta T."/>
            <person name="Okamoto M."/>
            <person name="Ono N."/>
            <person name="Saji S."/>
            <person name="Sakaguchi M."/>
            <person name="Sakai K."/>
            <person name="Shibata M."/>
            <person name="Shimokawa T."/>
            <person name="Song J."/>
            <person name="Takazaki Y."/>
            <person name="Terasawa K."/>
            <person name="Tsugane M."/>
            <person name="Tsuji K."/>
            <person name="Ueda S."/>
            <person name="Waki K."/>
            <person name="Yamagata H."/>
            <person name="Yamamoto M."/>
            <person name="Yamamoto S."/>
            <person name="Yamane H."/>
            <person name="Yoshiki S."/>
            <person name="Yoshihara R."/>
            <person name="Yukawa K."/>
            <person name="Zhong H."/>
            <person name="Yano M."/>
            <person name="Yuan Q."/>
            <person name="Ouyang S."/>
            <person name="Liu J."/>
            <person name="Jones K.M."/>
            <person name="Gansberger K."/>
            <person name="Moffat K."/>
            <person name="Hill J."/>
            <person name="Bera J."/>
            <person name="Fadrosh D."/>
            <person name="Jin S."/>
            <person name="Johri S."/>
            <person name="Kim M."/>
            <person name="Overton L."/>
            <person name="Reardon M."/>
            <person name="Tsitrin T."/>
            <person name="Vuong H."/>
            <person name="Weaver B."/>
            <person name="Ciecko A."/>
            <person name="Tallon L."/>
            <person name="Jackson J."/>
            <person name="Pai G."/>
            <person name="Aken S.V."/>
            <person name="Utterback T."/>
            <person name="Reidmuller S."/>
            <person name="Feldblyum T."/>
            <person name="Hsiao J."/>
            <person name="Zismann V."/>
            <person name="Iobst S."/>
            <person name="de Vazeille A.R."/>
            <person name="Buell C.R."/>
            <person name="Ying K."/>
            <person name="Li Y."/>
            <person name="Lu T."/>
            <person name="Huang Y."/>
            <person name="Zhao Q."/>
            <person name="Feng Q."/>
            <person name="Zhang L."/>
            <person name="Zhu J."/>
            <person name="Weng Q."/>
            <person name="Mu J."/>
            <person name="Lu Y."/>
            <person name="Fan D."/>
            <person name="Liu Y."/>
            <person name="Guan J."/>
            <person name="Zhang Y."/>
            <person name="Yu S."/>
            <person name="Liu X."/>
            <person name="Zhang Y."/>
            <person name="Hong G."/>
            <person name="Han B."/>
            <person name="Choisne N."/>
            <person name="Demange N."/>
            <person name="Orjeda G."/>
            <person name="Samain S."/>
            <person name="Cattolico L."/>
            <person name="Pelletier E."/>
            <person name="Couloux A."/>
            <person name="Segurens B."/>
            <person name="Wincker P."/>
            <person name="D'Hont A."/>
            <person name="Scarpelli C."/>
            <person name="Weissenbach J."/>
            <person name="Salanoubat M."/>
            <person name="Quetier F."/>
            <person name="Yu Y."/>
            <person name="Kim H.R."/>
            <person name="Rambo T."/>
            <person name="Currie J."/>
            <person name="Collura K."/>
            <person name="Luo M."/>
            <person name="Yang T."/>
            <person name="Ammiraju J.S.S."/>
            <person name="Engler F."/>
            <person name="Soderlund C."/>
            <person name="Wing R.A."/>
            <person name="Palmer L.E."/>
            <person name="de la Bastide M."/>
            <person name="Spiegel L."/>
            <person name="Nascimento L."/>
            <person name="Zutavern T."/>
            <person name="O'Shaughnessy A."/>
            <person name="Dike S."/>
            <person name="Dedhia N."/>
            <person name="Preston R."/>
            <person name="Balija V."/>
            <person name="McCombie W.R."/>
            <person name="Chow T."/>
            <person name="Chen H."/>
            <person name="Chung M."/>
            <person name="Chen C."/>
            <person name="Shaw J."/>
            <person name="Wu H."/>
            <person name="Hsiao K."/>
            <person name="Chao Y."/>
            <person name="Chu M."/>
            <person name="Cheng C."/>
            <person name="Hour A."/>
            <person name="Lee P."/>
            <person name="Lin S."/>
            <person name="Lin Y."/>
            <person name="Liou J."/>
            <person name="Liu S."/>
            <person name="Hsing Y."/>
            <person name="Raghuvanshi S."/>
            <person name="Mohanty A."/>
            <person name="Bharti A.K."/>
            <person name="Gaur A."/>
            <person name="Gupta V."/>
            <person name="Kumar D."/>
            <person name="Ravi V."/>
            <person name="Vij S."/>
            <person name="Kapur A."/>
            <person name="Khurana P."/>
            <person name="Khurana P."/>
            <person name="Khurana J.P."/>
            <person name="Tyagi A.K."/>
            <person name="Gaikwad K."/>
            <person name="Singh A."/>
            <person name="Dalal V."/>
            <person name="Srivastava S."/>
            <person name="Dixit A."/>
            <person name="Pal A.K."/>
            <person name="Ghazi I.A."/>
            <person name="Yadav M."/>
            <person name="Pandit A."/>
            <person name="Bhargava A."/>
            <person name="Sureshbabu K."/>
            <person name="Batra K."/>
            <person name="Sharma T.R."/>
            <person name="Mohapatra T."/>
            <person name="Singh N.K."/>
            <person name="Messing J."/>
            <person name="Nelson A.B."/>
            <person name="Fuks G."/>
            <person name="Kavchok S."/>
            <person name="Keizer G."/>
            <person name="Linton E."/>
            <person name="Llaca V."/>
            <person name="Song R."/>
            <person name="Tanyolac B."/>
            <person name="Young S."/>
            <person name="Ho-Il K."/>
            <person name="Hahn J.H."/>
            <person name="Sangsakoo G."/>
            <person name="Vanavichit A."/>
            <person name="de Mattos Luiz.A.T."/>
            <person name="Zimmer P.D."/>
            <person name="Malone G."/>
            <person name="Dellagostin O."/>
            <person name="de Oliveira A.C."/>
            <person name="Bevan M."/>
            <person name="Bancroft I."/>
            <person name="Minx P."/>
            <person name="Cordum H."/>
            <person name="Wilson R."/>
            <person name="Cheng Z."/>
            <person name="Jin W."/>
            <person name="Jiang J."/>
            <person name="Leong S.A."/>
            <person name="Iwama H."/>
            <person name="Gojobori T."/>
            <person name="Itoh T."/>
            <person name="Niimura Y."/>
            <person name="Fujii Y."/>
            <person name="Habara T."/>
            <person name="Sakai H."/>
            <person name="Sato Y."/>
            <person name="Wilson G."/>
            <person name="Kumar K."/>
            <person name="McCouch S."/>
            <person name="Juretic N."/>
            <person name="Hoen D."/>
            <person name="Wright S."/>
            <person name="Bruskiewich R."/>
            <person name="Bureau T."/>
            <person name="Miyao A."/>
            <person name="Hirochika H."/>
            <person name="Nishikawa T."/>
            <person name="Kadowaki K."/>
            <person name="Sugiura M."/>
            <person name="Burr B."/>
            <person name="Sasaki T."/>
        </authorList>
    </citation>
    <scope>NUCLEOTIDE SEQUENCE [LARGE SCALE GENOMIC DNA]</scope>
    <source>
        <strain evidence="2">cv. Nipponbare</strain>
    </source>
</reference>
<reference evidence="1 2" key="3">
    <citation type="journal article" date="2013" name="Rice">
        <title>Improvement of the Oryza sativa Nipponbare reference genome using next generation sequence and optical map data.</title>
        <authorList>
            <person name="Kawahara Y."/>
            <person name="de la Bastide M."/>
            <person name="Hamilton J.P."/>
            <person name="Kanamori H."/>
            <person name="McCombie W.R."/>
            <person name="Ouyang S."/>
            <person name="Schwartz D.C."/>
            <person name="Tanaka T."/>
            <person name="Wu J."/>
            <person name="Zhou S."/>
            <person name="Childs K.L."/>
            <person name="Davidson R.M."/>
            <person name="Lin H."/>
            <person name="Quesada-Ocampo L."/>
            <person name="Vaillancourt B."/>
            <person name="Sakai H."/>
            <person name="Lee S.S."/>
            <person name="Kim J."/>
            <person name="Numa H."/>
            <person name="Itoh T."/>
            <person name="Buell C.R."/>
            <person name="Matsumoto T."/>
        </authorList>
    </citation>
    <scope>NUCLEOTIDE SEQUENCE [LARGE SCALE GENOMIC DNA]</scope>
    <source>
        <strain evidence="2">cv. Nipponbare</strain>
    </source>
</reference>
<evidence type="ECO:0000313" key="2">
    <source>
        <dbReference type="Proteomes" id="UP000059680"/>
    </source>
</evidence>
<organism evidence="1 2">
    <name type="scientific">Oryza sativa subsp. japonica</name>
    <name type="common">Rice</name>
    <dbReference type="NCBI Taxonomy" id="39947"/>
    <lineage>
        <taxon>Eukaryota</taxon>
        <taxon>Viridiplantae</taxon>
        <taxon>Streptophyta</taxon>
        <taxon>Embryophyta</taxon>
        <taxon>Tracheophyta</taxon>
        <taxon>Spermatophyta</taxon>
        <taxon>Magnoliopsida</taxon>
        <taxon>Liliopsida</taxon>
        <taxon>Poales</taxon>
        <taxon>Poaceae</taxon>
        <taxon>BOP clade</taxon>
        <taxon>Oryzoideae</taxon>
        <taxon>Oryzeae</taxon>
        <taxon>Oryzinae</taxon>
        <taxon>Oryza</taxon>
        <taxon>Oryza sativa</taxon>
    </lineage>
</organism>
<dbReference type="PaxDb" id="39947-A0A0P0WP41"/>
<sequence length="124" mass="12649">MPWCASCVTAVSGVVSWPPPWVPVLKKTPAGLPARLCSRHRPPVASKNAFICAAIMPNLVGNPNRTPSASASSCGAITGASLLGGAPILPSTSSERLKLTCHILTSTPSTDEAPFLISSASLAT</sequence>
<dbReference type="EMBL" id="AP014961">
    <property type="protein sequence ID" value="BAS94767.1"/>
    <property type="molecule type" value="Genomic_DNA"/>
</dbReference>
<dbReference type="InParanoid" id="A0A0P0WP41"/>
<proteinExistence type="predicted"/>
<protein>
    <submittedName>
        <fullName evidence="1">Os05g0501325 protein</fullName>
    </submittedName>
</protein>
<evidence type="ECO:0000313" key="1">
    <source>
        <dbReference type="EMBL" id="BAS94767.1"/>
    </source>
</evidence>
<name>A0A0P0WP41_ORYSJ</name>
<reference evidence="1 2" key="2">
    <citation type="journal article" date="2013" name="Plant Cell Physiol.">
        <title>Rice Annotation Project Database (RAP-DB): an integrative and interactive database for rice genomics.</title>
        <authorList>
            <person name="Sakai H."/>
            <person name="Lee S.S."/>
            <person name="Tanaka T."/>
            <person name="Numa H."/>
            <person name="Kim J."/>
            <person name="Kawahara Y."/>
            <person name="Wakimoto H."/>
            <person name="Yang C.C."/>
            <person name="Iwamoto M."/>
            <person name="Abe T."/>
            <person name="Yamada Y."/>
            <person name="Muto A."/>
            <person name="Inokuchi H."/>
            <person name="Ikemura T."/>
            <person name="Matsumoto T."/>
            <person name="Sasaki T."/>
            <person name="Itoh T."/>
        </authorList>
    </citation>
    <scope>NUCLEOTIDE SEQUENCE [LARGE SCALE GENOMIC DNA]</scope>
    <source>
        <strain evidence="2">cv. Nipponbare</strain>
    </source>
</reference>
<keyword evidence="2" id="KW-1185">Reference proteome</keyword>